<feature type="domain" description="Penicillin-binding protein transpeptidase" evidence="17">
    <location>
        <begin position="251"/>
        <end position="547"/>
    </location>
</feature>
<dbReference type="EC" id="3.4.16.4" evidence="16"/>
<comment type="similarity">
    <text evidence="16">Belongs to the transpeptidase family. FtsI subfamily.</text>
</comment>
<organism evidence="19 20">
    <name type="scientific">Candidatus Sedimenticola endophacoides</name>
    <dbReference type="NCBI Taxonomy" id="2548426"/>
    <lineage>
        <taxon>Bacteria</taxon>
        <taxon>Pseudomonadati</taxon>
        <taxon>Pseudomonadota</taxon>
        <taxon>Gammaproteobacteria</taxon>
        <taxon>Chromatiales</taxon>
        <taxon>Sedimenticolaceae</taxon>
        <taxon>Sedimenticola</taxon>
    </lineage>
</organism>
<dbReference type="Pfam" id="PF00905">
    <property type="entry name" value="Transpeptidase"/>
    <property type="match status" value="1"/>
</dbReference>
<evidence type="ECO:0000256" key="1">
    <source>
        <dbReference type="ARBA" id="ARBA00004370"/>
    </source>
</evidence>
<dbReference type="GO" id="GO:0008360">
    <property type="term" value="P:regulation of cell shape"/>
    <property type="evidence" value="ECO:0007669"/>
    <property type="project" value="UniProtKB-KW"/>
</dbReference>
<keyword evidence="2 16" id="KW-1003">Cell membrane</keyword>
<evidence type="ECO:0000256" key="16">
    <source>
        <dbReference type="HAMAP-Rule" id="MF_02080"/>
    </source>
</evidence>
<dbReference type="SUPFAM" id="SSF56519">
    <property type="entry name" value="Penicillin binding protein dimerisation domain"/>
    <property type="match status" value="1"/>
</dbReference>
<keyword evidence="13 16" id="KW-0717">Septation</keyword>
<feature type="active site" description="Acyl-ester intermediate" evidence="16">
    <location>
        <position position="298"/>
    </location>
</feature>
<evidence type="ECO:0000256" key="4">
    <source>
        <dbReference type="ARBA" id="ARBA00022618"/>
    </source>
</evidence>
<dbReference type="GO" id="GO:0009252">
    <property type="term" value="P:peptidoglycan biosynthetic process"/>
    <property type="evidence" value="ECO:0007669"/>
    <property type="project" value="UniProtKB-UniRule"/>
</dbReference>
<evidence type="ECO:0000256" key="8">
    <source>
        <dbReference type="ARBA" id="ARBA00022801"/>
    </source>
</evidence>
<keyword evidence="6 16" id="KW-0645">Protease</keyword>
<evidence type="ECO:0000313" key="20">
    <source>
        <dbReference type="Proteomes" id="UP000250928"/>
    </source>
</evidence>
<feature type="domain" description="Penicillin-binding protein dimerisation" evidence="18">
    <location>
        <begin position="58"/>
        <end position="209"/>
    </location>
</feature>
<dbReference type="InterPro" id="IPR005311">
    <property type="entry name" value="PBP_dimer"/>
</dbReference>
<evidence type="ECO:0000256" key="12">
    <source>
        <dbReference type="ARBA" id="ARBA00023136"/>
    </source>
</evidence>
<evidence type="ECO:0000256" key="7">
    <source>
        <dbReference type="ARBA" id="ARBA00022692"/>
    </source>
</evidence>
<evidence type="ECO:0000256" key="10">
    <source>
        <dbReference type="ARBA" id="ARBA00022984"/>
    </source>
</evidence>
<dbReference type="GO" id="GO:0008955">
    <property type="term" value="F:peptidoglycan glycosyltransferase activity"/>
    <property type="evidence" value="ECO:0007669"/>
    <property type="project" value="InterPro"/>
</dbReference>
<dbReference type="Gene3D" id="3.30.450.330">
    <property type="match status" value="1"/>
</dbReference>
<dbReference type="InterPro" id="IPR036138">
    <property type="entry name" value="PBP_dimer_sf"/>
</dbReference>
<reference evidence="19 20" key="1">
    <citation type="submission" date="2018-01" db="EMBL/GenBank/DDBJ databases">
        <title>Novel co-symbiosis in the lucinid bivalve Phacoides pectinatus.</title>
        <authorList>
            <person name="Lim S.J."/>
            <person name="Davis B.G."/>
            <person name="Gill D.E."/>
            <person name="Engel A.S."/>
            <person name="Anderson L.C."/>
            <person name="Campbell B.J."/>
        </authorList>
    </citation>
    <scope>NUCLEOTIDE SEQUENCE [LARGE SCALE GENOMIC DNA]</scope>
    <source>
        <strain evidence="19">N3_P5</strain>
    </source>
</reference>
<evidence type="ECO:0000256" key="2">
    <source>
        <dbReference type="ARBA" id="ARBA00022475"/>
    </source>
</evidence>
<dbReference type="InterPro" id="IPR001460">
    <property type="entry name" value="PCN-bd_Tpept"/>
</dbReference>
<evidence type="ECO:0000256" key="11">
    <source>
        <dbReference type="ARBA" id="ARBA00022989"/>
    </source>
</evidence>
<evidence type="ECO:0000313" key="19">
    <source>
        <dbReference type="EMBL" id="PUE00448.1"/>
    </source>
</evidence>
<dbReference type="InterPro" id="IPR050515">
    <property type="entry name" value="Beta-lactam/transpept"/>
</dbReference>
<comment type="subcellular location">
    <subcellularLocation>
        <location evidence="1">Membrane</location>
    </subcellularLocation>
</comment>
<evidence type="ECO:0000259" key="17">
    <source>
        <dbReference type="Pfam" id="PF00905"/>
    </source>
</evidence>
<dbReference type="InterPro" id="IPR037532">
    <property type="entry name" value="FtsI_transpept"/>
</dbReference>
<keyword evidence="3 16" id="KW-0997">Cell inner membrane</keyword>
<dbReference type="GO" id="GO:0043093">
    <property type="term" value="P:FtsZ-dependent cytokinesis"/>
    <property type="evidence" value="ECO:0007669"/>
    <property type="project" value="UniProtKB-UniRule"/>
</dbReference>
<evidence type="ECO:0000256" key="3">
    <source>
        <dbReference type="ARBA" id="ARBA00022519"/>
    </source>
</evidence>
<accession>A0A6N4DUC6</accession>
<proteinExistence type="inferred from homology"/>
<protein>
    <recommendedName>
        <fullName evidence="16">Peptidoglycan D,D-transpeptidase FtsI</fullName>
        <ecNumber evidence="16">3.4.16.4</ecNumber>
    </recommendedName>
    <alternativeName>
        <fullName evidence="16">Penicillin-binding protein 3</fullName>
        <shortName evidence="16">PBP-3</shortName>
    </alternativeName>
</protein>
<comment type="catalytic activity">
    <reaction evidence="16">
        <text>Preferential cleavage: (Ac)2-L-Lys-D-Ala-|-D-Ala. Also transpeptidation of peptidyl-alanyl moieties that are N-acyl substituents of D-alanine.</text>
        <dbReference type="EC" id="3.4.16.4"/>
    </reaction>
</comment>
<dbReference type="GO" id="GO:0005886">
    <property type="term" value="C:plasma membrane"/>
    <property type="evidence" value="ECO:0007669"/>
    <property type="project" value="UniProtKB-UniRule"/>
</dbReference>
<evidence type="ECO:0000256" key="5">
    <source>
        <dbReference type="ARBA" id="ARBA00022645"/>
    </source>
</evidence>
<keyword evidence="5 16" id="KW-0121">Carboxypeptidase</keyword>
<keyword evidence="15 16" id="KW-0961">Cell wall biogenesis/degradation</keyword>
<dbReference type="Pfam" id="PF03717">
    <property type="entry name" value="PBP_dimer"/>
    <property type="match status" value="1"/>
</dbReference>
<comment type="caution">
    <text evidence="19">The sequence shown here is derived from an EMBL/GenBank/DDBJ whole genome shotgun (WGS) entry which is preliminary data.</text>
</comment>
<dbReference type="EMBL" id="PQCO01000222">
    <property type="protein sequence ID" value="PUE00448.1"/>
    <property type="molecule type" value="Genomic_DNA"/>
</dbReference>
<dbReference type="SUPFAM" id="SSF56601">
    <property type="entry name" value="beta-lactamase/transpeptidase-like"/>
    <property type="match status" value="1"/>
</dbReference>
<keyword evidence="4 16" id="KW-0132">Cell division</keyword>
<evidence type="ECO:0000256" key="13">
    <source>
        <dbReference type="ARBA" id="ARBA00023210"/>
    </source>
</evidence>
<dbReference type="GO" id="GO:0006508">
    <property type="term" value="P:proteolysis"/>
    <property type="evidence" value="ECO:0007669"/>
    <property type="project" value="UniProtKB-KW"/>
</dbReference>
<comment type="function">
    <text evidence="16">Catalyzes cross-linking of the peptidoglycan cell wall at the division septum.</text>
</comment>
<dbReference type="AlphaFoldDB" id="A0A6N4DUC6"/>
<dbReference type="GO" id="GO:0000917">
    <property type="term" value="P:division septum assembly"/>
    <property type="evidence" value="ECO:0007669"/>
    <property type="project" value="UniProtKB-KW"/>
</dbReference>
<dbReference type="InterPro" id="IPR012338">
    <property type="entry name" value="Beta-lactam/transpept-like"/>
</dbReference>
<dbReference type="GO" id="GO:0071555">
    <property type="term" value="P:cell wall organization"/>
    <property type="evidence" value="ECO:0007669"/>
    <property type="project" value="UniProtKB-KW"/>
</dbReference>
<keyword evidence="7 16" id="KW-0812">Transmembrane</keyword>
<keyword evidence="14 16" id="KW-0131">Cell cycle</keyword>
<comment type="pathway">
    <text evidence="16">Cell wall biogenesis; peptidoglycan biosynthesis.</text>
</comment>
<evidence type="ECO:0000256" key="9">
    <source>
        <dbReference type="ARBA" id="ARBA00022960"/>
    </source>
</evidence>
<dbReference type="PANTHER" id="PTHR30627">
    <property type="entry name" value="PEPTIDOGLYCAN D,D-TRANSPEPTIDASE"/>
    <property type="match status" value="1"/>
</dbReference>
<gene>
    <name evidence="16" type="primary">ftsI</name>
    <name evidence="19" type="ORF">C3L24_09220</name>
</gene>
<dbReference type="HAMAP" id="MF_02080">
    <property type="entry name" value="FtsI_transpept"/>
    <property type="match status" value="1"/>
</dbReference>
<evidence type="ECO:0000256" key="6">
    <source>
        <dbReference type="ARBA" id="ARBA00022670"/>
    </source>
</evidence>
<evidence type="ECO:0000259" key="18">
    <source>
        <dbReference type="Pfam" id="PF03717"/>
    </source>
</evidence>
<keyword evidence="12 16" id="KW-0472">Membrane</keyword>
<evidence type="ECO:0000256" key="15">
    <source>
        <dbReference type="ARBA" id="ARBA00023316"/>
    </source>
</evidence>
<dbReference type="PANTHER" id="PTHR30627:SF1">
    <property type="entry name" value="PEPTIDOGLYCAN D,D-TRANSPEPTIDASE FTSI"/>
    <property type="match status" value="1"/>
</dbReference>
<dbReference type="GO" id="GO:0008658">
    <property type="term" value="F:penicillin binding"/>
    <property type="evidence" value="ECO:0007669"/>
    <property type="project" value="InterPro"/>
</dbReference>
<sequence>MKQERVVLPSYRRRRWTLLTLLGVALVALVWRAVDQQIFETDFLQNEGERRHLRVVDISAHRGMVTDRRGEPVAISTPVESVWANPRVFSPDPKALSALAGILEKDGDEMRRQLAARSDRSFIYLRRRVNPDVARQVMELVEREDLRGIGLQREFRRYYPDGEVLAHVVGFTDVDDQGQEGLERAFNDHLEGVPGKKRVLQDGLARPVKDVESISKPMPGRQLHLSIDRRLQFLAYRELKAAVGAHRARSGSVVILDAKSGEILVMVNQPAYNPNGARDGAGGSLRNRAMTDVFEPGSTMKPFTIAAGLELGDFSPETRIDTAPGFYKVGRHQIRDHRNYGTIDLPTVLRKSSNVGASKVALALPKRELWGLFSSLGFGELSAVGFPGEANGQLLPYTQWAEIDHATIAFGYSLSVTPLQLAQAYAVLANDGVRLPVTLLHREEAPAGRRVLSVATARSIRGMLESVVSAEGTAPAAAVSGYRVAGKTGTVKKSVRGGYADDRYLSVFAGMAPLSDPRLVMVVVVDEPSTGEFYGGKVAAPVFSRVMTGALRLLNVAPDAVVETPPRVAGVEARQ</sequence>
<keyword evidence="9 16" id="KW-0133">Cell shape</keyword>
<dbReference type="Gene3D" id="3.40.710.10">
    <property type="entry name" value="DD-peptidase/beta-lactamase superfamily"/>
    <property type="match status" value="1"/>
</dbReference>
<dbReference type="UniPathway" id="UPA00219"/>
<keyword evidence="11 16" id="KW-1133">Transmembrane helix</keyword>
<keyword evidence="8 16" id="KW-0378">Hydrolase</keyword>
<dbReference type="GO" id="GO:0009002">
    <property type="term" value="F:serine-type D-Ala-D-Ala carboxypeptidase activity"/>
    <property type="evidence" value="ECO:0007669"/>
    <property type="project" value="UniProtKB-UniRule"/>
</dbReference>
<evidence type="ECO:0000256" key="14">
    <source>
        <dbReference type="ARBA" id="ARBA00023306"/>
    </source>
</evidence>
<dbReference type="Proteomes" id="UP000250928">
    <property type="component" value="Unassembled WGS sequence"/>
</dbReference>
<dbReference type="Gene3D" id="3.90.1310.10">
    <property type="entry name" value="Penicillin-binding protein 2a (Domain 2)"/>
    <property type="match status" value="1"/>
</dbReference>
<name>A0A6N4DUC6_9GAMM</name>
<keyword evidence="10 16" id="KW-0573">Peptidoglycan synthesis</keyword>